<dbReference type="SUPFAM" id="SSF50475">
    <property type="entry name" value="FMN-binding split barrel"/>
    <property type="match status" value="1"/>
</dbReference>
<evidence type="ECO:0000259" key="2">
    <source>
        <dbReference type="Pfam" id="PF01243"/>
    </source>
</evidence>
<dbReference type="PANTHER" id="PTHR39336:SF3">
    <property type="entry name" value="PYRIDOXAMINE PHOSPHATE OXIDASE"/>
    <property type="match status" value="1"/>
</dbReference>
<keyword evidence="4" id="KW-1185">Reference proteome</keyword>
<dbReference type="EMBL" id="CP090164">
    <property type="protein sequence ID" value="UJO13244.1"/>
    <property type="molecule type" value="Genomic_DNA"/>
</dbReference>
<name>A0A9Q8P4V1_PASFU</name>
<dbReference type="InterPro" id="IPR011576">
    <property type="entry name" value="Pyridox_Oxase_N"/>
</dbReference>
<dbReference type="OrthoDB" id="539398at2759"/>
<keyword evidence="1" id="KW-1133">Transmembrane helix</keyword>
<reference evidence="3" key="2">
    <citation type="journal article" date="2022" name="Microb. Genom.">
        <title>A chromosome-scale genome assembly of the tomato pathogen Cladosporium fulvum reveals a compartmentalized genome architecture and the presence of a dispensable chromosome.</title>
        <authorList>
            <person name="Zaccaron A.Z."/>
            <person name="Chen L.H."/>
            <person name="Samaras A."/>
            <person name="Stergiopoulos I."/>
        </authorList>
    </citation>
    <scope>NUCLEOTIDE SEQUENCE</scope>
    <source>
        <strain evidence="3">Race5_Kim</strain>
    </source>
</reference>
<dbReference type="Proteomes" id="UP000756132">
    <property type="component" value="Chromosome 2"/>
</dbReference>
<dbReference type="OMA" id="YYDFVGH"/>
<evidence type="ECO:0000313" key="4">
    <source>
        <dbReference type="Proteomes" id="UP000756132"/>
    </source>
</evidence>
<gene>
    <name evidence="3" type="ORF">CLAFUR5_03608</name>
</gene>
<reference evidence="3" key="1">
    <citation type="submission" date="2021-12" db="EMBL/GenBank/DDBJ databases">
        <authorList>
            <person name="Zaccaron A."/>
            <person name="Stergiopoulos I."/>
        </authorList>
    </citation>
    <scope>NUCLEOTIDE SEQUENCE</scope>
    <source>
        <strain evidence="3">Race5_Kim</strain>
    </source>
</reference>
<dbReference type="AlphaFoldDB" id="A0A9Q8P4V1"/>
<dbReference type="KEGG" id="ffu:CLAFUR5_03608"/>
<dbReference type="RefSeq" id="XP_047757610.1">
    <property type="nucleotide sequence ID" value="XM_047902756.1"/>
</dbReference>
<keyword evidence="1" id="KW-0812">Transmembrane</keyword>
<evidence type="ECO:0000256" key="1">
    <source>
        <dbReference type="SAM" id="Phobius"/>
    </source>
</evidence>
<organism evidence="3 4">
    <name type="scientific">Passalora fulva</name>
    <name type="common">Tomato leaf mold</name>
    <name type="synonym">Cladosporium fulvum</name>
    <dbReference type="NCBI Taxonomy" id="5499"/>
    <lineage>
        <taxon>Eukaryota</taxon>
        <taxon>Fungi</taxon>
        <taxon>Dikarya</taxon>
        <taxon>Ascomycota</taxon>
        <taxon>Pezizomycotina</taxon>
        <taxon>Dothideomycetes</taxon>
        <taxon>Dothideomycetidae</taxon>
        <taxon>Mycosphaerellales</taxon>
        <taxon>Mycosphaerellaceae</taxon>
        <taxon>Fulvia</taxon>
    </lineage>
</organism>
<protein>
    <submittedName>
        <fullName evidence="3">Pyridoxamine 5'-phosphate oxidase family protein ustO</fullName>
    </submittedName>
</protein>
<dbReference type="PANTHER" id="PTHR39336">
    <property type="entry name" value="PYRIDOXAMINE PHOSPHATE OXIDASE FAMILY PROTEIN (AFU_ORTHOLOGUE AFUA_6G11440)"/>
    <property type="match status" value="1"/>
</dbReference>
<proteinExistence type="predicted"/>
<dbReference type="Gene3D" id="2.30.110.10">
    <property type="entry name" value="Electron Transport, Fmn-binding Protein, Chain A"/>
    <property type="match status" value="1"/>
</dbReference>
<accession>A0A9Q8P4V1</accession>
<feature type="domain" description="Pyridoxamine 5'-phosphate oxidase N-terminal" evidence="2">
    <location>
        <begin position="9"/>
        <end position="132"/>
    </location>
</feature>
<dbReference type="GeneID" id="71983486"/>
<sequence length="279" mass="31531">MGAFYEDIPDNIYEWILKQRMIWVATAPLSAKGHVNVSPKGGEYFGLVDKSTFWYMDLSGSGCETISHLRENGRITIMLNAFDGAPRIVRLWGHGRVLERHSAAFDKFVAEQSIQTIDATRSIIIVDVHQVGSSCGFSVPFFEFKDYRKTLNQVFEKKKESFESGKSMESPDRYWAYKNAWSIDGLPAVQRGLDCATKENVEPIVKFVGPWAPAAPYGPKSFKLSAQLRHQLVMLKTTRVQLTSVLMMVLLAFVVGMAVAIYGPMFVETQRRRFSTLLL</sequence>
<keyword evidence="1" id="KW-0472">Membrane</keyword>
<dbReference type="InterPro" id="IPR012349">
    <property type="entry name" value="Split_barrel_FMN-bd"/>
</dbReference>
<feature type="transmembrane region" description="Helical" evidence="1">
    <location>
        <begin position="245"/>
        <end position="267"/>
    </location>
</feature>
<dbReference type="Pfam" id="PF01243">
    <property type="entry name" value="PNPOx_N"/>
    <property type="match status" value="1"/>
</dbReference>
<evidence type="ECO:0000313" key="3">
    <source>
        <dbReference type="EMBL" id="UJO13244.1"/>
    </source>
</evidence>